<evidence type="ECO:0000256" key="1">
    <source>
        <dbReference type="ARBA" id="ARBA00007320"/>
    </source>
</evidence>
<protein>
    <recommendedName>
        <fullName evidence="4">Large ribosomal subunit protein uL15</fullName>
    </recommendedName>
</protein>
<sequence length="151" mass="16138">MLTLNNLSSPKGAHRNIKRLGRGQASGQGKQAGKGHKGQKARSGGGTRVGFEGGAMPLYMRLPKRGFSNAPFKTIYAEVNLSAIEAKFDGQEVSRESLVANGVLKGINKRRPIKILANGELSKSLTFVNIDKFSKSALELISKAGGKIETK</sequence>
<proteinExistence type="inferred from homology"/>
<dbReference type="InterPro" id="IPR021131">
    <property type="entry name" value="Ribosomal_uL15/eL18"/>
</dbReference>
<keyword evidence="3 4" id="KW-0687">Ribonucleoprotein</keyword>
<accession>A0A1Y5F9B0</accession>
<feature type="region of interest" description="Disordered" evidence="5">
    <location>
        <begin position="1"/>
        <end position="49"/>
    </location>
</feature>
<dbReference type="InterPro" id="IPR005749">
    <property type="entry name" value="Ribosomal_uL15_bac-type"/>
</dbReference>
<dbReference type="Proteomes" id="UP000196531">
    <property type="component" value="Unassembled WGS sequence"/>
</dbReference>
<dbReference type="Gene3D" id="3.100.10.10">
    <property type="match status" value="1"/>
</dbReference>
<dbReference type="PANTHER" id="PTHR12934">
    <property type="entry name" value="50S RIBOSOMAL PROTEIN L15"/>
    <property type="match status" value="1"/>
</dbReference>
<evidence type="ECO:0000313" key="7">
    <source>
        <dbReference type="EMBL" id="OUR93750.1"/>
    </source>
</evidence>
<dbReference type="GO" id="GO:0019843">
    <property type="term" value="F:rRNA binding"/>
    <property type="evidence" value="ECO:0007669"/>
    <property type="project" value="UniProtKB-UniRule"/>
</dbReference>
<comment type="similarity">
    <text evidence="1 4">Belongs to the universal ribosomal protein uL15 family.</text>
</comment>
<dbReference type="Pfam" id="PF00828">
    <property type="entry name" value="Ribosomal_L27A"/>
    <property type="match status" value="1"/>
</dbReference>
<dbReference type="GO" id="GO:0006412">
    <property type="term" value="P:translation"/>
    <property type="evidence" value="ECO:0007669"/>
    <property type="project" value="UniProtKB-UniRule"/>
</dbReference>
<keyword evidence="2 4" id="KW-0689">Ribosomal protein</keyword>
<reference evidence="8" key="1">
    <citation type="journal article" date="2017" name="Proc. Natl. Acad. Sci. U.S.A.">
        <title>Simulation of Deepwater Horizon oil plume reveals substrate specialization within a complex community of hydrocarbon-degraders.</title>
        <authorList>
            <person name="Hu P."/>
            <person name="Dubinsky E.A."/>
            <person name="Probst A.J."/>
            <person name="Wang J."/>
            <person name="Sieber C.M.K."/>
            <person name="Tom L.M."/>
            <person name="Gardinali P."/>
            <person name="Banfield J.F."/>
            <person name="Atlas R.M."/>
            <person name="Andersen G.L."/>
        </authorList>
    </citation>
    <scope>NUCLEOTIDE SEQUENCE [LARGE SCALE GENOMIC DNA]</scope>
</reference>
<evidence type="ECO:0000256" key="5">
    <source>
        <dbReference type="SAM" id="MobiDB-lite"/>
    </source>
</evidence>
<dbReference type="InterPro" id="IPR030878">
    <property type="entry name" value="Ribosomal_uL15"/>
</dbReference>
<keyword evidence="4" id="KW-0694">RNA-binding</keyword>
<evidence type="ECO:0000313" key="8">
    <source>
        <dbReference type="Proteomes" id="UP000196531"/>
    </source>
</evidence>
<dbReference type="HAMAP" id="MF_01341">
    <property type="entry name" value="Ribosomal_uL15"/>
    <property type="match status" value="1"/>
</dbReference>
<dbReference type="AlphaFoldDB" id="A0A1Y5F9B0"/>
<evidence type="ECO:0000259" key="6">
    <source>
        <dbReference type="Pfam" id="PF00828"/>
    </source>
</evidence>
<keyword evidence="4" id="KW-0699">rRNA-binding</keyword>
<feature type="compositionally biased region" description="Basic residues" evidence="5">
    <location>
        <begin position="12"/>
        <end position="21"/>
    </location>
</feature>
<dbReference type="InterPro" id="IPR036227">
    <property type="entry name" value="Ribosomal_uL15/eL18_sf"/>
</dbReference>
<evidence type="ECO:0000256" key="3">
    <source>
        <dbReference type="ARBA" id="ARBA00023274"/>
    </source>
</evidence>
<evidence type="ECO:0000256" key="4">
    <source>
        <dbReference type="HAMAP-Rule" id="MF_01341"/>
    </source>
</evidence>
<organism evidence="7 8">
    <name type="scientific">Halobacteriovorax marinus</name>
    <dbReference type="NCBI Taxonomy" id="97084"/>
    <lineage>
        <taxon>Bacteria</taxon>
        <taxon>Pseudomonadati</taxon>
        <taxon>Bdellovibrionota</taxon>
        <taxon>Bacteriovoracia</taxon>
        <taxon>Bacteriovoracales</taxon>
        <taxon>Halobacteriovoraceae</taxon>
        <taxon>Halobacteriovorax</taxon>
    </lineage>
</organism>
<evidence type="ECO:0000256" key="2">
    <source>
        <dbReference type="ARBA" id="ARBA00022980"/>
    </source>
</evidence>
<comment type="caution">
    <text evidence="7">The sequence shown here is derived from an EMBL/GenBank/DDBJ whole genome shotgun (WGS) entry which is preliminary data.</text>
</comment>
<dbReference type="GO" id="GO:0022625">
    <property type="term" value="C:cytosolic large ribosomal subunit"/>
    <property type="evidence" value="ECO:0007669"/>
    <property type="project" value="TreeGrafter"/>
</dbReference>
<feature type="domain" description="Large ribosomal subunit protein uL15/eL18" evidence="6">
    <location>
        <begin position="78"/>
        <end position="149"/>
    </location>
</feature>
<dbReference type="NCBIfam" id="TIGR01071">
    <property type="entry name" value="rplO_bact"/>
    <property type="match status" value="1"/>
</dbReference>
<comment type="subunit">
    <text evidence="4">Part of the 50S ribosomal subunit.</text>
</comment>
<name>A0A1Y5F9B0_9BACT</name>
<dbReference type="PANTHER" id="PTHR12934:SF11">
    <property type="entry name" value="LARGE RIBOSOMAL SUBUNIT PROTEIN UL15M"/>
    <property type="match status" value="1"/>
</dbReference>
<gene>
    <name evidence="4" type="primary">rplO</name>
    <name evidence="7" type="ORF">A9Q84_20015</name>
</gene>
<dbReference type="SUPFAM" id="SSF52080">
    <property type="entry name" value="Ribosomal proteins L15p and L18e"/>
    <property type="match status" value="1"/>
</dbReference>
<dbReference type="GO" id="GO:0003735">
    <property type="term" value="F:structural constituent of ribosome"/>
    <property type="evidence" value="ECO:0007669"/>
    <property type="project" value="InterPro"/>
</dbReference>
<dbReference type="EMBL" id="MAAO01000015">
    <property type="protein sequence ID" value="OUR93750.1"/>
    <property type="molecule type" value="Genomic_DNA"/>
</dbReference>
<comment type="function">
    <text evidence="4">Binds to the 23S rRNA.</text>
</comment>